<accession>A0ABT3JF58</accession>
<evidence type="ECO:0000259" key="1">
    <source>
        <dbReference type="PROSITE" id="PS51819"/>
    </source>
</evidence>
<dbReference type="Pfam" id="PF00903">
    <property type="entry name" value="Glyoxalase"/>
    <property type="match status" value="1"/>
</dbReference>
<organism evidence="2 3">
    <name type="scientific">Sphingomonas arvum</name>
    <dbReference type="NCBI Taxonomy" id="2992113"/>
    <lineage>
        <taxon>Bacteria</taxon>
        <taxon>Pseudomonadati</taxon>
        <taxon>Pseudomonadota</taxon>
        <taxon>Alphaproteobacteria</taxon>
        <taxon>Sphingomonadales</taxon>
        <taxon>Sphingomonadaceae</taxon>
        <taxon>Sphingomonas</taxon>
    </lineage>
</organism>
<dbReference type="SUPFAM" id="SSF54593">
    <property type="entry name" value="Glyoxalase/Bleomycin resistance protein/Dihydroxybiphenyl dioxygenase"/>
    <property type="match status" value="1"/>
</dbReference>
<feature type="domain" description="VOC" evidence="1">
    <location>
        <begin position="13"/>
        <end position="136"/>
    </location>
</feature>
<evidence type="ECO:0000313" key="3">
    <source>
        <dbReference type="Proteomes" id="UP001526246"/>
    </source>
</evidence>
<dbReference type="PANTHER" id="PTHR34109">
    <property type="entry name" value="BNAUNNG04460D PROTEIN-RELATED"/>
    <property type="match status" value="1"/>
</dbReference>
<dbReference type="PANTHER" id="PTHR34109:SF1">
    <property type="entry name" value="VOC DOMAIN-CONTAINING PROTEIN"/>
    <property type="match status" value="1"/>
</dbReference>
<reference evidence="2 3" key="1">
    <citation type="submission" date="2022-10" db="EMBL/GenBank/DDBJ databases">
        <title>Sphingomonas sp.</title>
        <authorList>
            <person name="Jin C."/>
        </authorList>
    </citation>
    <scope>NUCLEOTIDE SEQUENCE [LARGE SCALE GENOMIC DNA]</scope>
    <source>
        <strain evidence="2 3">BN140010</strain>
    </source>
</reference>
<proteinExistence type="predicted"/>
<dbReference type="EMBL" id="JAPDOB010000002">
    <property type="protein sequence ID" value="MCW3797705.1"/>
    <property type="molecule type" value="Genomic_DNA"/>
</dbReference>
<dbReference type="InterPro" id="IPR004360">
    <property type="entry name" value="Glyas_Fos-R_dOase_dom"/>
</dbReference>
<dbReference type="PROSITE" id="PS51819">
    <property type="entry name" value="VOC"/>
    <property type="match status" value="1"/>
</dbReference>
<dbReference type="InterPro" id="IPR029068">
    <property type="entry name" value="Glyas_Bleomycin-R_OHBP_Dase"/>
</dbReference>
<gene>
    <name evidence="2" type="ORF">OMW55_07800</name>
</gene>
<dbReference type="CDD" id="cd07246">
    <property type="entry name" value="VOC_like"/>
    <property type="match status" value="1"/>
</dbReference>
<name>A0ABT3JF58_9SPHN</name>
<protein>
    <submittedName>
        <fullName evidence="2">VOC family protein</fullName>
    </submittedName>
</protein>
<dbReference type="Gene3D" id="3.30.720.120">
    <property type="match status" value="1"/>
</dbReference>
<dbReference type="InterPro" id="IPR037523">
    <property type="entry name" value="VOC_core"/>
</dbReference>
<evidence type="ECO:0000313" key="2">
    <source>
        <dbReference type="EMBL" id="MCW3797705.1"/>
    </source>
</evidence>
<comment type="caution">
    <text evidence="2">The sequence shown here is derived from an EMBL/GenBank/DDBJ whole genome shotgun (WGS) entry which is preliminary data.</text>
</comment>
<dbReference type="Gene3D" id="3.30.720.110">
    <property type="match status" value="1"/>
</dbReference>
<dbReference type="RefSeq" id="WP_264882180.1">
    <property type="nucleotide sequence ID" value="NZ_JAPDOB010000002.1"/>
</dbReference>
<sequence length="141" mass="15448">MARTENQGPADGVTPHLSIPDRRAAEAMDFYKAAFGARELARMPSEDGRLMHAHLIVNGGSLMLHDEFPEHVGPDHRVGPYNGVTLHLQVADADTVWKQALDAGAAVEMPLQDQFWGDRYGVLKDPFGHRWSIGAPVKAPT</sequence>
<dbReference type="Proteomes" id="UP001526246">
    <property type="component" value="Unassembled WGS sequence"/>
</dbReference>
<keyword evidence="3" id="KW-1185">Reference proteome</keyword>